<dbReference type="EMBL" id="CM042063">
    <property type="protein sequence ID" value="KAI3667791.1"/>
    <property type="molecule type" value="Genomic_DNA"/>
</dbReference>
<sequence>MEGRNYIPPSSLRLRQDLQPLIGLSAPVRYVIVDRYDVQRREMQSLLIENQRLMAVDESLKQELSAAKKELRHLCLSVEKVEAERDAQVREVYERLVDLEAQVRSIDESKAELVEVQRGLQKLRSENEELDDELNKLRGDVAKESLEWHKIPLLKAEIEAMQEENQRGREALEQERKVHAMNTKESQALENYKIFMAGEIEKQKVEAVDAEKRARAAAAAEAVSIPGTEYGSGYGYGNPGMGYAATTLGNSLVSISSYLLKCI</sequence>
<keyword evidence="2" id="KW-1185">Reference proteome</keyword>
<proteinExistence type="predicted"/>
<evidence type="ECO:0000313" key="2">
    <source>
        <dbReference type="Proteomes" id="UP001055879"/>
    </source>
</evidence>
<organism evidence="1 2">
    <name type="scientific">Arctium lappa</name>
    <name type="common">Greater burdock</name>
    <name type="synonym">Lappa major</name>
    <dbReference type="NCBI Taxonomy" id="4217"/>
    <lineage>
        <taxon>Eukaryota</taxon>
        <taxon>Viridiplantae</taxon>
        <taxon>Streptophyta</taxon>
        <taxon>Embryophyta</taxon>
        <taxon>Tracheophyta</taxon>
        <taxon>Spermatophyta</taxon>
        <taxon>Magnoliopsida</taxon>
        <taxon>eudicotyledons</taxon>
        <taxon>Gunneridae</taxon>
        <taxon>Pentapetalae</taxon>
        <taxon>asterids</taxon>
        <taxon>campanulids</taxon>
        <taxon>Asterales</taxon>
        <taxon>Asteraceae</taxon>
        <taxon>Carduoideae</taxon>
        <taxon>Cardueae</taxon>
        <taxon>Arctiinae</taxon>
        <taxon>Arctium</taxon>
    </lineage>
</organism>
<gene>
    <name evidence="1" type="ORF">L6452_42860</name>
</gene>
<comment type="caution">
    <text evidence="1">The sequence shown here is derived from an EMBL/GenBank/DDBJ whole genome shotgun (WGS) entry which is preliminary data.</text>
</comment>
<reference evidence="2" key="1">
    <citation type="journal article" date="2022" name="Mol. Ecol. Resour.">
        <title>The genomes of chicory, endive, great burdock and yacon provide insights into Asteraceae palaeo-polyploidization history and plant inulin production.</title>
        <authorList>
            <person name="Fan W."/>
            <person name="Wang S."/>
            <person name="Wang H."/>
            <person name="Wang A."/>
            <person name="Jiang F."/>
            <person name="Liu H."/>
            <person name="Zhao H."/>
            <person name="Xu D."/>
            <person name="Zhang Y."/>
        </authorList>
    </citation>
    <scope>NUCLEOTIDE SEQUENCE [LARGE SCALE GENOMIC DNA]</scope>
    <source>
        <strain evidence="2">cv. Niubang</strain>
    </source>
</reference>
<evidence type="ECO:0000313" key="1">
    <source>
        <dbReference type="EMBL" id="KAI3667791.1"/>
    </source>
</evidence>
<accession>A0ACB8XKJ7</accession>
<reference evidence="1 2" key="2">
    <citation type="journal article" date="2022" name="Mol. Ecol. Resour.">
        <title>The genomes of chicory, endive, great burdock and yacon provide insights into Asteraceae paleo-polyploidization history and plant inulin production.</title>
        <authorList>
            <person name="Fan W."/>
            <person name="Wang S."/>
            <person name="Wang H."/>
            <person name="Wang A."/>
            <person name="Jiang F."/>
            <person name="Liu H."/>
            <person name="Zhao H."/>
            <person name="Xu D."/>
            <person name="Zhang Y."/>
        </authorList>
    </citation>
    <scope>NUCLEOTIDE SEQUENCE [LARGE SCALE GENOMIC DNA]</scope>
    <source>
        <strain evidence="2">cv. Niubang</strain>
    </source>
</reference>
<dbReference type="Proteomes" id="UP001055879">
    <property type="component" value="Linkage Group LG17"/>
</dbReference>
<name>A0ACB8XKJ7_ARCLA</name>
<protein>
    <submittedName>
        <fullName evidence="1">Uncharacterized protein</fullName>
    </submittedName>
</protein>